<protein>
    <submittedName>
        <fullName evidence="5">Protease inhibitor textilinin-2</fullName>
    </submittedName>
</protein>
<dbReference type="InterPro" id="IPR050098">
    <property type="entry name" value="TFPI/VKTCI-like"/>
</dbReference>
<gene>
    <name evidence="5" type="ORF">KP79_PYT04096</name>
</gene>
<dbReference type="Proteomes" id="UP000242188">
    <property type="component" value="Unassembled WGS sequence"/>
</dbReference>
<dbReference type="EMBL" id="NEDP02001898">
    <property type="protein sequence ID" value="OWF52225.1"/>
    <property type="molecule type" value="Genomic_DNA"/>
</dbReference>
<evidence type="ECO:0000259" key="4">
    <source>
        <dbReference type="PROSITE" id="PS50279"/>
    </source>
</evidence>
<reference evidence="5 6" key="1">
    <citation type="journal article" date="2017" name="Nat. Ecol. Evol.">
        <title>Scallop genome provides insights into evolution of bilaterian karyotype and development.</title>
        <authorList>
            <person name="Wang S."/>
            <person name="Zhang J."/>
            <person name="Jiao W."/>
            <person name="Li J."/>
            <person name="Xun X."/>
            <person name="Sun Y."/>
            <person name="Guo X."/>
            <person name="Huan P."/>
            <person name="Dong B."/>
            <person name="Zhang L."/>
            <person name="Hu X."/>
            <person name="Sun X."/>
            <person name="Wang J."/>
            <person name="Zhao C."/>
            <person name="Wang Y."/>
            <person name="Wang D."/>
            <person name="Huang X."/>
            <person name="Wang R."/>
            <person name="Lv J."/>
            <person name="Li Y."/>
            <person name="Zhang Z."/>
            <person name="Liu B."/>
            <person name="Lu W."/>
            <person name="Hui Y."/>
            <person name="Liang J."/>
            <person name="Zhou Z."/>
            <person name="Hou R."/>
            <person name="Li X."/>
            <person name="Liu Y."/>
            <person name="Li H."/>
            <person name="Ning X."/>
            <person name="Lin Y."/>
            <person name="Zhao L."/>
            <person name="Xing Q."/>
            <person name="Dou J."/>
            <person name="Li Y."/>
            <person name="Mao J."/>
            <person name="Guo H."/>
            <person name="Dou H."/>
            <person name="Li T."/>
            <person name="Mu C."/>
            <person name="Jiang W."/>
            <person name="Fu Q."/>
            <person name="Fu X."/>
            <person name="Miao Y."/>
            <person name="Liu J."/>
            <person name="Yu Q."/>
            <person name="Li R."/>
            <person name="Liao H."/>
            <person name="Li X."/>
            <person name="Kong Y."/>
            <person name="Jiang Z."/>
            <person name="Chourrout D."/>
            <person name="Li R."/>
            <person name="Bao Z."/>
        </authorList>
    </citation>
    <scope>NUCLEOTIDE SEQUENCE [LARGE SCALE GENOMIC DNA]</scope>
    <source>
        <strain evidence="5 6">PY_sf001</strain>
    </source>
</reference>
<dbReference type="STRING" id="6573.A0A210QU17"/>
<evidence type="ECO:0000313" key="5">
    <source>
        <dbReference type="EMBL" id="OWF52225.1"/>
    </source>
</evidence>
<dbReference type="OrthoDB" id="4473401at2759"/>
<dbReference type="PANTHER" id="PTHR10083:SF374">
    <property type="entry name" value="BPTI_KUNITZ INHIBITOR DOMAIN-CONTAINING PROTEIN"/>
    <property type="match status" value="1"/>
</dbReference>
<feature type="chain" id="PRO_5012239433" evidence="3">
    <location>
        <begin position="22"/>
        <end position="314"/>
    </location>
</feature>
<dbReference type="InterPro" id="IPR036880">
    <property type="entry name" value="Kunitz_BPTI_sf"/>
</dbReference>
<evidence type="ECO:0000313" key="6">
    <source>
        <dbReference type="Proteomes" id="UP000242188"/>
    </source>
</evidence>
<keyword evidence="1" id="KW-1015">Disulfide bond</keyword>
<comment type="caution">
    <text evidence="5">The sequence shown here is derived from an EMBL/GenBank/DDBJ whole genome shotgun (WGS) entry which is preliminary data.</text>
</comment>
<organism evidence="5 6">
    <name type="scientific">Mizuhopecten yessoensis</name>
    <name type="common">Japanese scallop</name>
    <name type="synonym">Patinopecten yessoensis</name>
    <dbReference type="NCBI Taxonomy" id="6573"/>
    <lineage>
        <taxon>Eukaryota</taxon>
        <taxon>Metazoa</taxon>
        <taxon>Spiralia</taxon>
        <taxon>Lophotrochozoa</taxon>
        <taxon>Mollusca</taxon>
        <taxon>Bivalvia</taxon>
        <taxon>Autobranchia</taxon>
        <taxon>Pteriomorphia</taxon>
        <taxon>Pectinida</taxon>
        <taxon>Pectinoidea</taxon>
        <taxon>Pectinidae</taxon>
        <taxon>Mizuhopecten</taxon>
    </lineage>
</organism>
<dbReference type="PANTHER" id="PTHR10083">
    <property type="entry name" value="KUNITZ-TYPE PROTEASE INHIBITOR-RELATED"/>
    <property type="match status" value="1"/>
</dbReference>
<feature type="compositionally biased region" description="Basic residues" evidence="2">
    <location>
        <begin position="173"/>
        <end position="251"/>
    </location>
</feature>
<dbReference type="Gene3D" id="4.10.410.10">
    <property type="entry name" value="Pancreatic trypsin inhibitor Kunitz domain"/>
    <property type="match status" value="1"/>
</dbReference>
<dbReference type="CDD" id="cd00109">
    <property type="entry name" value="Kunitz-type"/>
    <property type="match status" value="1"/>
</dbReference>
<dbReference type="SUPFAM" id="SSF57362">
    <property type="entry name" value="BPTI-like"/>
    <property type="match status" value="1"/>
</dbReference>
<evidence type="ECO:0000256" key="3">
    <source>
        <dbReference type="SAM" id="SignalP"/>
    </source>
</evidence>
<accession>A0A210QU17</accession>
<dbReference type="GO" id="GO:0005615">
    <property type="term" value="C:extracellular space"/>
    <property type="evidence" value="ECO:0007669"/>
    <property type="project" value="TreeGrafter"/>
</dbReference>
<feature type="signal peptide" evidence="3">
    <location>
        <begin position="1"/>
        <end position="21"/>
    </location>
</feature>
<evidence type="ECO:0000256" key="1">
    <source>
        <dbReference type="ARBA" id="ARBA00023157"/>
    </source>
</evidence>
<dbReference type="AlphaFoldDB" id="A0A210QU17"/>
<sequence length="314" mass="37378">MATSWIYSLVILPFMFEVSSSRRLSIGPEAQRLCRTYRKVCSSGRFCAMQYFHTPRNISLPICVPEHIIPAERKICDLQPDEGKCGARYIRWFYHKGYNKCNWFYFGGCDGNQNNFRTKHQCEDNCRAAIDNNAHTNQNKAIALPVKTSPVVISEPIFLPERTNQITRSFSLRSKKVGKHDKERRRKRRLRDRKKRRLQKLRRRRRKLNITPRKRRRDGKISGRKRKNRKKRRQGRKNKKKNKNRKNKIHKDKKDKTNVETEQDNERDNDNQRTNEKRKEDKQTTEIDTESQSPLKTLTVLDSGDEETTDDRES</sequence>
<keyword evidence="3" id="KW-0732">Signal</keyword>
<feature type="region of interest" description="Disordered" evidence="2">
    <location>
        <begin position="173"/>
        <end position="314"/>
    </location>
</feature>
<keyword evidence="6" id="KW-1185">Reference proteome</keyword>
<dbReference type="SMART" id="SM00131">
    <property type="entry name" value="KU"/>
    <property type="match status" value="1"/>
</dbReference>
<name>A0A210QU17_MIZYE</name>
<dbReference type="PROSITE" id="PS50279">
    <property type="entry name" value="BPTI_KUNITZ_2"/>
    <property type="match status" value="1"/>
</dbReference>
<dbReference type="PROSITE" id="PS00280">
    <property type="entry name" value="BPTI_KUNITZ_1"/>
    <property type="match status" value="1"/>
</dbReference>
<dbReference type="InterPro" id="IPR020901">
    <property type="entry name" value="Prtase_inh_Kunz-CS"/>
</dbReference>
<evidence type="ECO:0000256" key="2">
    <source>
        <dbReference type="SAM" id="MobiDB-lite"/>
    </source>
</evidence>
<feature type="compositionally biased region" description="Acidic residues" evidence="2">
    <location>
        <begin position="303"/>
        <end position="314"/>
    </location>
</feature>
<dbReference type="GO" id="GO:0004867">
    <property type="term" value="F:serine-type endopeptidase inhibitor activity"/>
    <property type="evidence" value="ECO:0007669"/>
    <property type="project" value="InterPro"/>
</dbReference>
<feature type="compositionally biased region" description="Basic and acidic residues" evidence="2">
    <location>
        <begin position="252"/>
        <end position="285"/>
    </location>
</feature>
<dbReference type="InterPro" id="IPR002223">
    <property type="entry name" value="Kunitz_BPTI"/>
</dbReference>
<dbReference type="Pfam" id="PF00014">
    <property type="entry name" value="Kunitz_BPTI"/>
    <property type="match status" value="1"/>
</dbReference>
<dbReference type="PRINTS" id="PR00759">
    <property type="entry name" value="BASICPTASE"/>
</dbReference>
<proteinExistence type="predicted"/>
<feature type="domain" description="BPTI/Kunitz inhibitor" evidence="4">
    <location>
        <begin position="76"/>
        <end position="126"/>
    </location>
</feature>